<dbReference type="OrthoDB" id="10264062at2759"/>
<organism evidence="6 7">
    <name type="scientific">Umbelopsis vinacea</name>
    <dbReference type="NCBI Taxonomy" id="44442"/>
    <lineage>
        <taxon>Eukaryota</taxon>
        <taxon>Fungi</taxon>
        <taxon>Fungi incertae sedis</taxon>
        <taxon>Mucoromycota</taxon>
        <taxon>Mucoromycotina</taxon>
        <taxon>Umbelopsidomycetes</taxon>
        <taxon>Umbelopsidales</taxon>
        <taxon>Umbelopsidaceae</taxon>
        <taxon>Umbelopsis</taxon>
    </lineage>
</organism>
<dbReference type="EMBL" id="JAEPRA010000015">
    <property type="protein sequence ID" value="KAG2175097.1"/>
    <property type="molecule type" value="Genomic_DNA"/>
</dbReference>
<keyword evidence="1" id="KW-0343">GTPase activation</keyword>
<evidence type="ECO:0000256" key="1">
    <source>
        <dbReference type="ARBA" id="ARBA00022468"/>
    </source>
</evidence>
<dbReference type="InterPro" id="IPR021935">
    <property type="entry name" value="SGSM1/2_RBD"/>
</dbReference>
<dbReference type="FunFam" id="1.10.472.80:FF:000005">
    <property type="entry name" value="TBC1 domain family member 15"/>
    <property type="match status" value="1"/>
</dbReference>
<feature type="region of interest" description="Disordered" evidence="4">
    <location>
        <begin position="244"/>
        <end position="278"/>
    </location>
</feature>
<dbReference type="GO" id="GO:0005737">
    <property type="term" value="C:cytoplasm"/>
    <property type="evidence" value="ECO:0007669"/>
    <property type="project" value="UniProtKB-ARBA"/>
</dbReference>
<dbReference type="SMART" id="SM00164">
    <property type="entry name" value="TBC"/>
    <property type="match status" value="1"/>
</dbReference>
<comment type="caution">
    <text evidence="6">The sequence shown here is derived from an EMBL/GenBank/DDBJ whole genome shotgun (WGS) entry which is preliminary data.</text>
</comment>
<evidence type="ECO:0000256" key="3">
    <source>
        <dbReference type="ARBA" id="ARBA00082648"/>
    </source>
</evidence>
<dbReference type="PROSITE" id="PS50086">
    <property type="entry name" value="TBC_RABGAP"/>
    <property type="match status" value="1"/>
</dbReference>
<evidence type="ECO:0000259" key="5">
    <source>
        <dbReference type="PROSITE" id="PS50086"/>
    </source>
</evidence>
<dbReference type="Pfam" id="PF00566">
    <property type="entry name" value="RabGAP-TBC"/>
    <property type="match status" value="1"/>
</dbReference>
<dbReference type="Gene3D" id="1.10.472.80">
    <property type="entry name" value="Ypt/Rab-GAP domain of gyp1p, domain 3"/>
    <property type="match status" value="1"/>
</dbReference>
<proteinExistence type="predicted"/>
<dbReference type="AlphaFoldDB" id="A0A8H7PJF8"/>
<dbReference type="SUPFAM" id="SSF47923">
    <property type="entry name" value="Ypt/Rab-GAP domain of gyp1p"/>
    <property type="match status" value="2"/>
</dbReference>
<protein>
    <recommendedName>
        <fullName evidence="2">GTPase-activating protein GYP7</fullName>
    </recommendedName>
    <alternativeName>
        <fullName evidence="3">GAP for YPT7</fullName>
    </alternativeName>
</protein>
<feature type="compositionally biased region" description="Basic and acidic residues" evidence="4">
    <location>
        <begin position="855"/>
        <end position="874"/>
    </location>
</feature>
<feature type="domain" description="Rab-GAP TBC" evidence="5">
    <location>
        <begin position="502"/>
        <end position="722"/>
    </location>
</feature>
<name>A0A8H7PJF8_9FUNG</name>
<dbReference type="GO" id="GO:0005096">
    <property type="term" value="F:GTPase activator activity"/>
    <property type="evidence" value="ECO:0007669"/>
    <property type="project" value="UniProtKB-KW"/>
</dbReference>
<evidence type="ECO:0000256" key="4">
    <source>
        <dbReference type="SAM" id="MobiDB-lite"/>
    </source>
</evidence>
<dbReference type="PANTHER" id="PTHR22957:SF502">
    <property type="entry name" value="SMALL G PROTEIN SIGNALING MODULATOR 2-RELATED"/>
    <property type="match status" value="1"/>
</dbReference>
<reference evidence="6" key="1">
    <citation type="submission" date="2020-12" db="EMBL/GenBank/DDBJ databases">
        <title>Metabolic potential, ecology and presence of endohyphal bacteria is reflected in genomic diversity of Mucoromycotina.</title>
        <authorList>
            <person name="Muszewska A."/>
            <person name="Okrasinska A."/>
            <person name="Steczkiewicz K."/>
            <person name="Drgas O."/>
            <person name="Orlowska M."/>
            <person name="Perlinska-Lenart U."/>
            <person name="Aleksandrzak-Piekarczyk T."/>
            <person name="Szatraj K."/>
            <person name="Zielenkiewicz U."/>
            <person name="Pilsyk S."/>
            <person name="Malc E."/>
            <person name="Mieczkowski P."/>
            <person name="Kruszewska J.S."/>
            <person name="Biernat P."/>
            <person name="Pawlowska J."/>
        </authorList>
    </citation>
    <scope>NUCLEOTIDE SEQUENCE</scope>
    <source>
        <strain evidence="6">WA0000051536</strain>
    </source>
</reference>
<evidence type="ECO:0000256" key="2">
    <source>
        <dbReference type="ARBA" id="ARBA00072091"/>
    </source>
</evidence>
<evidence type="ECO:0000313" key="7">
    <source>
        <dbReference type="Proteomes" id="UP000612746"/>
    </source>
</evidence>
<dbReference type="PANTHER" id="PTHR22957">
    <property type="entry name" value="TBC1 DOMAIN FAMILY MEMBER GTPASE-ACTIVATING PROTEIN"/>
    <property type="match status" value="1"/>
</dbReference>
<dbReference type="Proteomes" id="UP000612746">
    <property type="component" value="Unassembled WGS sequence"/>
</dbReference>
<evidence type="ECO:0000313" key="6">
    <source>
        <dbReference type="EMBL" id="KAG2175097.1"/>
    </source>
</evidence>
<gene>
    <name evidence="6" type="ORF">INT44_007575</name>
</gene>
<dbReference type="InterPro" id="IPR035969">
    <property type="entry name" value="Rab-GAP_TBC_sf"/>
</dbReference>
<dbReference type="Pfam" id="PF12068">
    <property type="entry name" value="PH_RBD"/>
    <property type="match status" value="1"/>
</dbReference>
<dbReference type="Gene3D" id="1.10.8.270">
    <property type="entry name" value="putative rabgap domain of human tbc1 domain family member 14 like domains"/>
    <property type="match status" value="1"/>
</dbReference>
<feature type="compositionally biased region" description="Low complexity" evidence="4">
    <location>
        <begin position="834"/>
        <end position="848"/>
    </location>
</feature>
<feature type="region of interest" description="Disordered" evidence="4">
    <location>
        <begin position="834"/>
        <end position="874"/>
    </location>
</feature>
<sequence>MPARIPRWLALPDPPTGDDFYSLYSVIHLPRRFNIPKNSLHPTMEVSNSHTDTPGVPAKLLFSKSKVFVKPSANTKIPGILAIVERSPGDYLLAWKPESSIAGDEAEKFDEAVSDDNPATVTVPEPTVISEQQSPYAFSTGLKAIKSISIKPPSLNQWYGSMVINFQSGESSPPLWFHDDESPSTILQRKAGQEETSERDNNSTVWGGDEIIKRLASLVNVQKSNEQGYLYILNNEQSLALPTAPVKKQRPLSASYADPPKLDKEPAKTSGRARSSSSSFNQALSYGIYPMPPPSFMGGIALPPSAIGDSVFDPPRMDPLVATLKEAKWNLLEKFSQVTRFSRNTAGTYLLTVHMVTGQTINAPSSTSAQFLDHPLTRPIVPLLPPSVQSLANNETVKATMDDYDSARVFLAKWAAGLANQSEKSEPFDQRYRHVGIWGHDDWEEETALGVFEVLNSDSDNSIPVHTRTSPVTVEQWNSFFDEQGVLSVGEPYVRAAIFRGCLDPEARKDAWLFLTGVFPWNSSEEQRELIRKERRDAYQALKKQWQDVPEVMKSEEFCEQKHRIDKDVHRTDRSVSLFANENLPNPGSSMYTSTNHHMEVVKDILCTYNVYNKELGYVQGMSDLLTPVYAVVIEEELAFWAFVGFMDRMQANFYRDQSGMHRQLLTMDMMLQFMDPSLYKHLENTESFNLFFCFRWLLVWFKREFSWEDILSLWDVLFTDHLSTQFHLFVALAILDQHRNVIIDHLKHFDEILKYINDLALTIDLDETLQRAEILFHQFQQRMEAVDKKKLDLKKDIKEHPGWSDAERRMNTKSEIGKLPHINALLRSLLDNSTSSNSANTPSTRSRANSVLSDDAKSRDDDSFVHLEKSSPQ</sequence>
<dbReference type="InterPro" id="IPR000195">
    <property type="entry name" value="Rab-GAP-TBC_dom"/>
</dbReference>
<keyword evidence="7" id="KW-1185">Reference proteome</keyword>
<accession>A0A8H7PJF8</accession>